<dbReference type="InterPro" id="IPR024516">
    <property type="entry name" value="Mce_C"/>
</dbReference>
<keyword evidence="2" id="KW-0472">Membrane</keyword>
<evidence type="ECO:0000259" key="3">
    <source>
        <dbReference type="Pfam" id="PF02470"/>
    </source>
</evidence>
<feature type="compositionally biased region" description="Pro residues" evidence="1">
    <location>
        <begin position="416"/>
        <end position="440"/>
    </location>
</feature>
<feature type="compositionally biased region" description="Low complexity" evidence="1">
    <location>
        <begin position="441"/>
        <end position="451"/>
    </location>
</feature>
<reference evidence="5 6" key="1">
    <citation type="submission" date="2017-07" db="EMBL/GenBank/DDBJ databases">
        <title>First draft Genome Sequence of Nocardia cerradoensis isolated from human infection.</title>
        <authorList>
            <person name="Carrasco G."/>
        </authorList>
    </citation>
    <scope>NUCLEOTIDE SEQUENCE [LARGE SCALE GENOMIC DNA]</scope>
    <source>
        <strain evidence="5 6">CNM20130759</strain>
    </source>
</reference>
<evidence type="ECO:0008006" key="7">
    <source>
        <dbReference type="Google" id="ProtNLM"/>
    </source>
</evidence>
<feature type="domain" description="Mce/MlaD" evidence="3">
    <location>
        <begin position="40"/>
        <end position="114"/>
    </location>
</feature>
<dbReference type="Proteomes" id="UP000215506">
    <property type="component" value="Unassembled WGS sequence"/>
</dbReference>
<evidence type="ECO:0000313" key="5">
    <source>
        <dbReference type="EMBL" id="OXR41273.1"/>
    </source>
</evidence>
<accession>A0A231GXB2</accession>
<dbReference type="GO" id="GO:0005576">
    <property type="term" value="C:extracellular region"/>
    <property type="evidence" value="ECO:0007669"/>
    <property type="project" value="TreeGrafter"/>
</dbReference>
<dbReference type="Pfam" id="PF11887">
    <property type="entry name" value="Mce4_CUP1"/>
    <property type="match status" value="1"/>
</dbReference>
<dbReference type="InterPro" id="IPR005693">
    <property type="entry name" value="Mce"/>
</dbReference>
<feature type="region of interest" description="Disordered" evidence="1">
    <location>
        <begin position="398"/>
        <end position="466"/>
    </location>
</feature>
<dbReference type="Pfam" id="PF02470">
    <property type="entry name" value="MlaD"/>
    <property type="match status" value="1"/>
</dbReference>
<dbReference type="RefSeq" id="WP_094027704.1">
    <property type="nucleotide sequence ID" value="NZ_NGAF01000021.1"/>
</dbReference>
<feature type="region of interest" description="Disordered" evidence="1">
    <location>
        <begin position="336"/>
        <end position="378"/>
    </location>
</feature>
<evidence type="ECO:0000256" key="2">
    <source>
        <dbReference type="SAM" id="Phobius"/>
    </source>
</evidence>
<organism evidence="5 6">
    <name type="scientific">Nocardia cerradoensis</name>
    <dbReference type="NCBI Taxonomy" id="85688"/>
    <lineage>
        <taxon>Bacteria</taxon>
        <taxon>Bacillati</taxon>
        <taxon>Actinomycetota</taxon>
        <taxon>Actinomycetes</taxon>
        <taxon>Mycobacteriales</taxon>
        <taxon>Nocardiaceae</taxon>
        <taxon>Nocardia</taxon>
    </lineage>
</organism>
<comment type="caution">
    <text evidence="5">The sequence shown here is derived from an EMBL/GenBank/DDBJ whole genome shotgun (WGS) entry which is preliminary data.</text>
</comment>
<gene>
    <name evidence="5" type="ORF">B7C42_06671</name>
</gene>
<sequence>MHKTRLVKLQLTVFAVVAAVSLVYVGINYCGIQNATRIGTYTVTAHFADGAGLYDNALVTYRGSDVGIVRSISLSDNGITVQLQLKSNERIPADTPAAIKSVSAVGEQYVDLTPATEHGPYLHDGSVIPLEHTTIPTSAASLLDHVDRLLQAVPPEDLRRTLAEGSRALDAQGSPAGRLLDSADSIIALAQKNWDPTKRLIQDAEPLLDTGNEVSSDLTSSVHDLASFTAQLAGDDPNLRSVLDQGKGFADTVGSALTDLTAPLPNLLANLQTVGQVLRVNVPGLRQILVVYPAITASFNYSVQHQGLQRDGDLLSAQAPLDVKLLDTFGPVTCTQGYESTQRRDPSDTSPAPANPDATCMLPHNDPQAVRGSRNMPCASNPAVRTTYQADCPGGAPSTWPGMLSRPGGAAASAPAGPPPPAPTAVPSPAGPAEPAPPAAPIAQPTDAPAAVPYDPVTGRFTAPDGKAYTVSSFDTTQKEAMTWQQLLIKPTRN</sequence>
<dbReference type="NCBIfam" id="TIGR00996">
    <property type="entry name" value="Mtu_fam_mce"/>
    <property type="match status" value="1"/>
</dbReference>
<evidence type="ECO:0000256" key="1">
    <source>
        <dbReference type="SAM" id="MobiDB-lite"/>
    </source>
</evidence>
<feature type="transmembrane region" description="Helical" evidence="2">
    <location>
        <begin position="7"/>
        <end position="27"/>
    </location>
</feature>
<evidence type="ECO:0000259" key="4">
    <source>
        <dbReference type="Pfam" id="PF11887"/>
    </source>
</evidence>
<keyword evidence="2" id="KW-0812">Transmembrane</keyword>
<protein>
    <recommendedName>
        <fullName evidence="7">Mce/MlaD domain-containing protein</fullName>
    </recommendedName>
</protein>
<keyword evidence="2" id="KW-1133">Transmembrane helix</keyword>
<dbReference type="PANTHER" id="PTHR33371:SF16">
    <property type="entry name" value="MCE-FAMILY PROTEIN MCE3F"/>
    <property type="match status" value="1"/>
</dbReference>
<name>A0A231GXB2_9NOCA</name>
<feature type="domain" description="Mammalian cell entry C-terminal" evidence="4">
    <location>
        <begin position="122"/>
        <end position="281"/>
    </location>
</feature>
<dbReference type="PANTHER" id="PTHR33371">
    <property type="entry name" value="INTERMEMBRANE PHOSPHOLIPID TRANSPORT SYSTEM BINDING PROTEIN MLAD-RELATED"/>
    <property type="match status" value="1"/>
</dbReference>
<proteinExistence type="predicted"/>
<dbReference type="InterPro" id="IPR052336">
    <property type="entry name" value="MlaD_Phospholipid_Transporter"/>
</dbReference>
<dbReference type="AlphaFoldDB" id="A0A231GXB2"/>
<keyword evidence="6" id="KW-1185">Reference proteome</keyword>
<dbReference type="InterPro" id="IPR003399">
    <property type="entry name" value="Mce/MlaD"/>
</dbReference>
<evidence type="ECO:0000313" key="6">
    <source>
        <dbReference type="Proteomes" id="UP000215506"/>
    </source>
</evidence>
<dbReference type="EMBL" id="NGAF01000021">
    <property type="protein sequence ID" value="OXR41273.1"/>
    <property type="molecule type" value="Genomic_DNA"/>
</dbReference>